<dbReference type="OrthoDB" id="429145at2759"/>
<dbReference type="InterPro" id="IPR001148">
    <property type="entry name" value="CA_dom"/>
</dbReference>
<name>A0A815IKA1_9BILA</name>
<dbReference type="FunFam" id="3.10.200.10:FF:000003">
    <property type="entry name" value="Carbonic anhydrase 12"/>
    <property type="match status" value="1"/>
</dbReference>
<sequence length="316" mass="36732">MSQFILIIILLLPIIVELKEHWSYENITIWSHDNRYCGGNLQSPIDLRFNKSHIDRRLKAMYLQKQNSHDSLQLINNGHTAQLNLKNHFVLKNVAPASEDYRVEQIHFHWGHANDDVNGSEHLLEGRSYPLEMHIVTYSSWFSNIHEAMSNTRALAVVGVFFELSFESNPFLQPIISALGRIRDNGKHVVINENFNLKALIGEKRMRRYYRYDGSLTTPPCYESVIWSVLQEPLQLSSEQLQAFQRLHGEKSVLMKNTYRTIQSIGSRKLFRSFTSENIHDDEIKKQISSSTSYGQYLSVNMKFLFVLMNLLMLIA</sequence>
<evidence type="ECO:0000256" key="5">
    <source>
        <dbReference type="ARBA" id="ARBA00023180"/>
    </source>
</evidence>
<proteinExistence type="inferred from homology"/>
<dbReference type="AlphaFoldDB" id="A0A815IKA1"/>
<dbReference type="EC" id="4.2.1.1" evidence="2 6"/>
<feature type="chain" id="PRO_5033110391" description="Carbonic anhydrase" evidence="6">
    <location>
        <begin position="19"/>
        <end position="316"/>
    </location>
</feature>
<dbReference type="PROSITE" id="PS51144">
    <property type="entry name" value="ALPHA_CA_2"/>
    <property type="match status" value="1"/>
</dbReference>
<feature type="domain" description="Alpha-carbonic anhydrase" evidence="7">
    <location>
        <begin position="20"/>
        <end position="274"/>
    </location>
</feature>
<dbReference type="GO" id="GO:0005737">
    <property type="term" value="C:cytoplasm"/>
    <property type="evidence" value="ECO:0007669"/>
    <property type="project" value="TreeGrafter"/>
</dbReference>
<feature type="signal peptide" evidence="6">
    <location>
        <begin position="1"/>
        <end position="18"/>
    </location>
</feature>
<protein>
    <recommendedName>
        <fullName evidence="2 6">Carbonic anhydrase</fullName>
        <ecNumber evidence="2 6">4.2.1.1</ecNumber>
    </recommendedName>
</protein>
<reference evidence="8" key="1">
    <citation type="submission" date="2021-02" db="EMBL/GenBank/DDBJ databases">
        <authorList>
            <person name="Nowell W R."/>
        </authorList>
    </citation>
    <scope>NUCLEOTIDE SEQUENCE</scope>
</reference>
<comment type="cofactor">
    <cofactor evidence="6">
        <name>Zn(2+)</name>
        <dbReference type="ChEBI" id="CHEBI:29105"/>
    </cofactor>
</comment>
<dbReference type="InterPro" id="IPR023561">
    <property type="entry name" value="Carbonic_anhydrase_a-class"/>
</dbReference>
<dbReference type="InterPro" id="IPR018338">
    <property type="entry name" value="Carbonic_anhydrase_a-class_CS"/>
</dbReference>
<gene>
    <name evidence="8" type="ORF">RFH988_LOCUS33143</name>
</gene>
<dbReference type="SUPFAM" id="SSF51069">
    <property type="entry name" value="Carbonic anhydrase"/>
    <property type="match status" value="1"/>
</dbReference>
<dbReference type="PANTHER" id="PTHR18952">
    <property type="entry name" value="CARBONIC ANHYDRASE"/>
    <property type="match status" value="1"/>
</dbReference>
<evidence type="ECO:0000256" key="3">
    <source>
        <dbReference type="ARBA" id="ARBA00022723"/>
    </source>
</evidence>
<keyword evidence="5" id="KW-0325">Glycoprotein</keyword>
<keyword evidence="6" id="KW-0456">Lyase</keyword>
<comment type="catalytic activity">
    <reaction evidence="6">
        <text>hydrogencarbonate + H(+) = CO2 + H2O</text>
        <dbReference type="Rhea" id="RHEA:10748"/>
        <dbReference type="ChEBI" id="CHEBI:15377"/>
        <dbReference type="ChEBI" id="CHEBI:15378"/>
        <dbReference type="ChEBI" id="CHEBI:16526"/>
        <dbReference type="ChEBI" id="CHEBI:17544"/>
        <dbReference type="EC" id="4.2.1.1"/>
    </reaction>
</comment>
<keyword evidence="4 6" id="KW-0862">Zinc</keyword>
<dbReference type="SMART" id="SM01057">
    <property type="entry name" value="Carb_anhydrase"/>
    <property type="match status" value="1"/>
</dbReference>
<dbReference type="GO" id="GO:0008270">
    <property type="term" value="F:zinc ion binding"/>
    <property type="evidence" value="ECO:0007669"/>
    <property type="project" value="UniProtKB-UniRule"/>
</dbReference>
<dbReference type="InterPro" id="IPR036398">
    <property type="entry name" value="CA_dom_sf"/>
</dbReference>
<dbReference type="EMBL" id="CAJNOO010004071">
    <property type="protein sequence ID" value="CAF1367256.1"/>
    <property type="molecule type" value="Genomic_DNA"/>
</dbReference>
<keyword evidence="3 6" id="KW-0479">Metal-binding</keyword>
<dbReference type="CDD" id="cd00326">
    <property type="entry name" value="alpha_CA"/>
    <property type="match status" value="1"/>
</dbReference>
<accession>A0A815IKA1</accession>
<organism evidence="8 9">
    <name type="scientific">Rotaria sordida</name>
    <dbReference type="NCBI Taxonomy" id="392033"/>
    <lineage>
        <taxon>Eukaryota</taxon>
        <taxon>Metazoa</taxon>
        <taxon>Spiralia</taxon>
        <taxon>Gnathifera</taxon>
        <taxon>Rotifera</taxon>
        <taxon>Eurotatoria</taxon>
        <taxon>Bdelloidea</taxon>
        <taxon>Philodinida</taxon>
        <taxon>Philodinidae</taxon>
        <taxon>Rotaria</taxon>
    </lineage>
</organism>
<evidence type="ECO:0000259" key="7">
    <source>
        <dbReference type="PROSITE" id="PS51144"/>
    </source>
</evidence>
<dbReference type="PROSITE" id="PS00162">
    <property type="entry name" value="ALPHA_CA_1"/>
    <property type="match status" value="1"/>
</dbReference>
<comment type="caution">
    <text evidence="8">The sequence shown here is derived from an EMBL/GenBank/DDBJ whole genome shotgun (WGS) entry which is preliminary data.</text>
</comment>
<dbReference type="Pfam" id="PF00194">
    <property type="entry name" value="Carb_anhydrase"/>
    <property type="match status" value="1"/>
</dbReference>
<evidence type="ECO:0000256" key="6">
    <source>
        <dbReference type="RuleBase" id="RU367011"/>
    </source>
</evidence>
<dbReference type="Proteomes" id="UP000663882">
    <property type="component" value="Unassembled WGS sequence"/>
</dbReference>
<comment type="function">
    <text evidence="6">Reversible hydration of carbon dioxide.</text>
</comment>
<evidence type="ECO:0000256" key="1">
    <source>
        <dbReference type="ARBA" id="ARBA00010718"/>
    </source>
</evidence>
<evidence type="ECO:0000256" key="4">
    <source>
        <dbReference type="ARBA" id="ARBA00022833"/>
    </source>
</evidence>
<dbReference type="PANTHER" id="PTHR18952:SF124">
    <property type="entry name" value="CARBONIC ANHYDRASE 7"/>
    <property type="match status" value="1"/>
</dbReference>
<keyword evidence="6" id="KW-0732">Signal</keyword>
<evidence type="ECO:0000313" key="9">
    <source>
        <dbReference type="Proteomes" id="UP000663882"/>
    </source>
</evidence>
<dbReference type="Gene3D" id="3.10.200.10">
    <property type="entry name" value="Alpha carbonic anhydrase"/>
    <property type="match status" value="1"/>
</dbReference>
<evidence type="ECO:0000256" key="2">
    <source>
        <dbReference type="ARBA" id="ARBA00012925"/>
    </source>
</evidence>
<comment type="similarity">
    <text evidence="1 6">Belongs to the alpha-carbonic anhydrase family.</text>
</comment>
<dbReference type="GO" id="GO:0004089">
    <property type="term" value="F:carbonate dehydratase activity"/>
    <property type="evidence" value="ECO:0007669"/>
    <property type="project" value="UniProtKB-UniRule"/>
</dbReference>
<evidence type="ECO:0000313" key="8">
    <source>
        <dbReference type="EMBL" id="CAF1367256.1"/>
    </source>
</evidence>